<feature type="compositionally biased region" description="Polar residues" evidence="1">
    <location>
        <begin position="92"/>
        <end position="104"/>
    </location>
</feature>
<feature type="region of interest" description="Disordered" evidence="1">
    <location>
        <begin position="92"/>
        <end position="131"/>
    </location>
</feature>
<dbReference type="GO" id="GO:0005509">
    <property type="term" value="F:calcium ion binding"/>
    <property type="evidence" value="ECO:0007669"/>
    <property type="project" value="InterPro"/>
</dbReference>
<feature type="region of interest" description="Disordered" evidence="1">
    <location>
        <begin position="495"/>
        <end position="539"/>
    </location>
</feature>
<feature type="compositionally biased region" description="Low complexity" evidence="1">
    <location>
        <begin position="510"/>
        <end position="528"/>
    </location>
</feature>
<reference evidence="3 4" key="1">
    <citation type="submission" date="2014-02" db="EMBL/GenBank/DDBJ databases">
        <authorList>
            <person name="Sibley D."/>
            <person name="Venepally P."/>
            <person name="Karamycheva S."/>
            <person name="Hadjithomas M."/>
            <person name="Khan A."/>
            <person name="Brunk B."/>
            <person name="Roos D."/>
            <person name="Caler E."/>
            <person name="Lorenzi H."/>
        </authorList>
    </citation>
    <scope>NUCLEOTIDE SEQUENCE [LARGE SCALE GENOMIC DNA]</scope>
    <source>
        <strain evidence="3 4">GAB2-2007-GAL-DOM2</strain>
    </source>
</reference>
<sequence>MGNSGSSQAPVWVAPTSITASSSPLGVLRRLTTTSAVNCIGRYRSQSQTLHIFDSGSLEDLCDDLASECKQFADPVFRRQLIALFTGKKSRNSYAHDSSTVSRGSTVSPAAGPAVSVSSQSAKDASLPGDEADYTPPVQVDSLAVISSLLFLSDGTLAEKVEHCGRLLCWTQELEVEPAAVFLLLAAVVRGVALLIEEPPPSVLLLGEVLTRLGRKAVVITTSAKFRIEANGQEQPSTDTQPANQLFLRQLGGVSAAGPHSSFFSGLPSCVSDTLHKFDGQVWTSESVWEALAEDAAVQAYHDRVTQVFFLEQIEERLATLSSNFKRVLQRVCNPEAYRAEQRANAAASQQQRGSRASRLSKLSAGSGGGSLHDLTPLSWRQVQLLLRCCDAKAVSALLLDEMQFEATVACQEVGIRWKKWVDEPLRESLDDEELSVEILGTTEASAPTHKQTNAEKNRPSTGQTGNATTTANVGKPASALAAGEAETGLPANAAASASGRDGLADTPGGRETAGSSSSSASRQSDGGDTNEGAGGESATFAKPTWKFVPSSGPCVWSDDLQMFVTPLLAFSAIDCHGEGVISSRNLDLLFNFLKQLDPVHGGFYSRLEKVLAADTRALFSIPSDVPDPFAQLRAELSPEKQQIRLLRFGVIIAVCAAVQDRRLHETSLNNRFRRFDVDKSGFILTTDMQLLLTEMIRRATEIDDASTAVEQALQNVVDKYMNLFIGPTVERVEYATFLSAYDRVRKTSSKLRADIMELAAMFAPEPTRRQSRARSELKIRQSSSSTRIRASLLRKNSRANKGSSRSIVGDEGIKNLFSKK</sequence>
<name>A0A086KQ47_TOXGO</name>
<dbReference type="EMBL" id="AHZU02000267">
    <property type="protein sequence ID" value="KFG46515.1"/>
    <property type="molecule type" value="Genomic_DNA"/>
</dbReference>
<feature type="region of interest" description="Disordered" evidence="1">
    <location>
        <begin position="442"/>
        <end position="482"/>
    </location>
</feature>
<proteinExistence type="predicted"/>
<evidence type="ECO:0000313" key="4">
    <source>
        <dbReference type="Proteomes" id="UP000028837"/>
    </source>
</evidence>
<dbReference type="InterPro" id="IPR002048">
    <property type="entry name" value="EF_hand_dom"/>
</dbReference>
<dbReference type="Gene3D" id="1.10.238.10">
    <property type="entry name" value="EF-hand"/>
    <property type="match status" value="1"/>
</dbReference>
<dbReference type="AlphaFoldDB" id="A0A086KQ47"/>
<feature type="domain" description="EF-hand" evidence="2">
    <location>
        <begin position="664"/>
        <end position="699"/>
    </location>
</feature>
<organism evidence="3 4">
    <name type="scientific">Toxoplasma gondii GAB2-2007-GAL-DOM2</name>
    <dbReference type="NCBI Taxonomy" id="1130820"/>
    <lineage>
        <taxon>Eukaryota</taxon>
        <taxon>Sar</taxon>
        <taxon>Alveolata</taxon>
        <taxon>Apicomplexa</taxon>
        <taxon>Conoidasida</taxon>
        <taxon>Coccidia</taxon>
        <taxon>Eucoccidiorida</taxon>
        <taxon>Eimeriorina</taxon>
        <taxon>Sarcocystidae</taxon>
        <taxon>Toxoplasma</taxon>
    </lineage>
</organism>
<dbReference type="OrthoDB" id="331054at2759"/>
<feature type="compositionally biased region" description="Low complexity" evidence="1">
    <location>
        <begin position="343"/>
        <end position="365"/>
    </location>
</feature>
<gene>
    <name evidence="3" type="ORF">TGDOM2_248590</name>
</gene>
<dbReference type="VEuPathDB" id="ToxoDB:TGDOM2_248590"/>
<feature type="compositionally biased region" description="Polar residues" evidence="1">
    <location>
        <begin position="443"/>
        <end position="452"/>
    </location>
</feature>
<protein>
    <submittedName>
        <fullName evidence="3">Putative EF hand protein</fullName>
    </submittedName>
</protein>
<comment type="caution">
    <text evidence="3">The sequence shown here is derived from an EMBL/GenBank/DDBJ whole genome shotgun (WGS) entry which is preliminary data.</text>
</comment>
<evidence type="ECO:0000259" key="2">
    <source>
        <dbReference type="PROSITE" id="PS50222"/>
    </source>
</evidence>
<dbReference type="Proteomes" id="UP000028837">
    <property type="component" value="Unassembled WGS sequence"/>
</dbReference>
<feature type="compositionally biased region" description="Low complexity" evidence="1">
    <location>
        <begin position="105"/>
        <end position="122"/>
    </location>
</feature>
<evidence type="ECO:0000256" key="1">
    <source>
        <dbReference type="SAM" id="MobiDB-lite"/>
    </source>
</evidence>
<feature type="compositionally biased region" description="Low complexity" evidence="1">
    <location>
        <begin position="462"/>
        <end position="473"/>
    </location>
</feature>
<accession>A0A086KQ47</accession>
<evidence type="ECO:0000313" key="3">
    <source>
        <dbReference type="EMBL" id="KFG46515.1"/>
    </source>
</evidence>
<feature type="region of interest" description="Disordered" evidence="1">
    <location>
        <begin position="767"/>
        <end position="809"/>
    </location>
</feature>
<dbReference type="PROSITE" id="PS50222">
    <property type="entry name" value="EF_HAND_2"/>
    <property type="match status" value="1"/>
</dbReference>
<feature type="region of interest" description="Disordered" evidence="1">
    <location>
        <begin position="343"/>
        <end position="370"/>
    </location>
</feature>